<evidence type="ECO:0000256" key="1">
    <source>
        <dbReference type="SAM" id="Phobius"/>
    </source>
</evidence>
<dbReference type="Gene3D" id="1.20.120.20">
    <property type="entry name" value="Apolipoprotein"/>
    <property type="match status" value="1"/>
</dbReference>
<dbReference type="Gene3D" id="1.10.530.10">
    <property type="match status" value="1"/>
</dbReference>
<dbReference type="RefSeq" id="WP_003696563.1">
    <property type="nucleotide sequence ID" value="NZ_AFOJ01000007.1"/>
</dbReference>
<evidence type="ECO:0000313" key="4">
    <source>
        <dbReference type="Proteomes" id="UP000002971"/>
    </source>
</evidence>
<comment type="caution">
    <text evidence="3">The sequence shown here is derived from an EMBL/GenBank/DDBJ whole genome shotgun (WGS) entry which is preliminary data.</text>
</comment>
<name>F7R2Y8_9LACO</name>
<feature type="domain" description="Tape measure protein N-terminal" evidence="2">
    <location>
        <begin position="217"/>
        <end position="401"/>
    </location>
</feature>
<evidence type="ECO:0000259" key="2">
    <source>
        <dbReference type="Pfam" id="PF20155"/>
    </source>
</evidence>
<dbReference type="InterPro" id="IPR013491">
    <property type="entry name" value="Tape_meas_N"/>
</dbReference>
<dbReference type="Pfam" id="PF20155">
    <property type="entry name" value="TMP_3"/>
    <property type="match status" value="1"/>
</dbReference>
<dbReference type="Proteomes" id="UP000002971">
    <property type="component" value="Unassembled WGS sequence"/>
</dbReference>
<dbReference type="PANTHER" id="PTHR37813:SF1">
    <property type="entry name" value="FELS-2 PROPHAGE PROTEIN"/>
    <property type="match status" value="1"/>
</dbReference>
<dbReference type="AlphaFoldDB" id="F7R2Y8"/>
<dbReference type="EMBL" id="AFOJ01000007">
    <property type="protein sequence ID" value="EGM50413.1"/>
    <property type="molecule type" value="Genomic_DNA"/>
</dbReference>
<sequence>MAADASVVIDFDVKMQQLESDRDQINKILSAIGENTGDKMDDEFKKSADKVVSEAKNVKKDVDAELKKPTATITPKVDDSEAQKGTQKIITSLRKIPKDQKVKLDADAKKAGIDDFTNLLKRVPKKTRTEILAQAQKGEVIDYETLLNKLPKKVLTEVQLNDNASDKLRTIKKESENTKNGFTRLKTIVAGSFLGGAALSGVSILVDGLKNVAVEGANASDAMDKFRSTMKLGGFGEAEIKKASDQVMDYANKTVYDLDDISNTTAQLAANGVKNYMGLTEAAGNLNAQAGGNAETFKSVAMMLTQTAGAGKLTTENWNQLADAIPGASGVLQKAMKDAGAYTGNFRDAMANGQITAEEFSDALMKLGQTDGAKKAAESTKTFQGAIGNLKAAVTDGMKNVIDAFGKDRITGPINGFSGAVQEAFGKVTKTIEKNKKVIDNVGAVFSNVFKIVGVVGKAAFDTVKDAISGSIKAFDWVMEKVNKLVPGMSKLGKSTSSVTKHEKALRAVGGAIGTIVTALITFKTAQKAVAGVSSAIKTLSNVTKIASGVQKAFNLVMAVNPYVLIATAIVAVGVAFYQAYKHSKTFHDGVNKIAKVVVSFAKDAWKHISDLFSKVTKIVKKVWKEIEPIVKSGMKVIRAVIELEMAIIQKAWNRAWNTIKTVVQAIWKIMEPIVKLGMGVIKGVISGTMSIISGLWKGAWNLIKGVLHGVWEIMKSIVKNALDVIADVIKIVTNAIKGNWSGVWKGIKNLFSDIWNGIKSTGSGAINGLKDIIIGVAKSIDSAWRGIWNGVAKFFSGIWDGMKDAAKAGFNGIIDFVNGGIKGINRVVHSFGGKKQTIDLIPRLKNGGRISKSTLALVNDEESPTYREAIFRRNGSVELPQERNVLTHLEAGDAVMPAKQTAMLLGLPQYKNGFGDWLDKAANFVGDVTGDIGDWLADKIDQLEDALKDPLSILMRLFKKSKNNAEAVWHDIGEGAGEYVPKQAVDWFRKTLEGFKKKFDESGGSNPPGEGTQRWEPYVKKALAANGLPTSAAYVQAWLRQIQSESGGNPKAVQGGYVDINTLTGDLAKGLLQTISATFNAYKFPGHGNIFNGYDNMLAAIHYAKARYGSDMLAVIGHGHGYANGGHVYNKQLAWIAEDGDEFVINSRRDNADNLLLNAIAQRASVAPNSPSARLAKMVDQTRFSSVNGYGIAVPSVTGQQSQALTLTDNDNIDYTSQLKSIGSKLDDIMQKKVFIDGSSFSKSYERYGAVERNRRNTMMERGMSIDSRI</sequence>
<dbReference type="SUPFAM" id="SSF53955">
    <property type="entry name" value="Lysozyme-like"/>
    <property type="match status" value="1"/>
</dbReference>
<protein>
    <recommendedName>
        <fullName evidence="2">Tape measure protein N-terminal domain-containing protein</fullName>
    </recommendedName>
</protein>
<keyword evidence="1" id="KW-0812">Transmembrane</keyword>
<keyword evidence="1" id="KW-1133">Transmembrane helix</keyword>
<evidence type="ECO:0000313" key="3">
    <source>
        <dbReference type="EMBL" id="EGM50413.1"/>
    </source>
</evidence>
<dbReference type="NCBIfam" id="TIGR02675">
    <property type="entry name" value="tape_meas_nterm"/>
    <property type="match status" value="1"/>
</dbReference>
<feature type="transmembrane region" description="Helical" evidence="1">
    <location>
        <begin position="553"/>
        <end position="578"/>
    </location>
</feature>
<keyword evidence="1" id="KW-0472">Membrane</keyword>
<proteinExistence type="predicted"/>
<dbReference type="PANTHER" id="PTHR37813">
    <property type="entry name" value="FELS-2 PROPHAGE PROTEIN"/>
    <property type="match status" value="1"/>
</dbReference>
<gene>
    <name evidence="3" type="ORF">LRU_02095</name>
</gene>
<accession>F7R2Y8</accession>
<dbReference type="CDD" id="cd13402">
    <property type="entry name" value="LT_TF-like"/>
    <property type="match status" value="1"/>
</dbReference>
<reference evidence="3 4" key="1">
    <citation type="journal article" date="2011" name="J. Bacteriol.">
        <title>Genome Sequence of Lactobacillus ruminis SPM0211, Isolated from a Fecal Sample from a Healthy Korean.</title>
        <authorList>
            <person name="Lee S."/>
            <person name="Cho Y.J."/>
            <person name="Lee A.H."/>
            <person name="Chun J."/>
            <person name="Ha N.J."/>
            <person name="Ko G."/>
        </authorList>
    </citation>
    <scope>NUCLEOTIDE SEQUENCE [LARGE SCALE GENOMIC DNA]</scope>
    <source>
        <strain evidence="3 4">SPM0211</strain>
    </source>
</reference>
<organism evidence="3 4">
    <name type="scientific">Ligilactobacillus ruminis SPM0211</name>
    <dbReference type="NCBI Taxonomy" id="1040964"/>
    <lineage>
        <taxon>Bacteria</taxon>
        <taxon>Bacillati</taxon>
        <taxon>Bacillota</taxon>
        <taxon>Bacilli</taxon>
        <taxon>Lactobacillales</taxon>
        <taxon>Lactobacillaceae</taxon>
        <taxon>Ligilactobacillus</taxon>
    </lineage>
</organism>
<dbReference type="InterPro" id="IPR023346">
    <property type="entry name" value="Lysozyme-like_dom_sf"/>
</dbReference>